<accession>A0A0F8YGT3</accession>
<comment type="caution">
    <text evidence="1">The sequence shown here is derived from an EMBL/GenBank/DDBJ whole genome shotgun (WGS) entry which is preliminary data.</text>
</comment>
<evidence type="ECO:0000313" key="1">
    <source>
        <dbReference type="EMBL" id="KKK53364.1"/>
    </source>
</evidence>
<sequence length="115" mass="12588">MARQRTLPCSFTGVSIGKDSARISVSVPAEKLPWEDARALFVAARISVKLSCDTKNGDAEGQQTMEGCDRDLDIQAESQGFHTYSDRYTASLKVCKSDTDIAALGEFANRRGKIR</sequence>
<dbReference type="AlphaFoldDB" id="A0A0F8YGT3"/>
<organism evidence="1">
    <name type="scientific">marine sediment metagenome</name>
    <dbReference type="NCBI Taxonomy" id="412755"/>
    <lineage>
        <taxon>unclassified sequences</taxon>
        <taxon>metagenomes</taxon>
        <taxon>ecological metagenomes</taxon>
    </lineage>
</organism>
<proteinExistence type="predicted"/>
<dbReference type="EMBL" id="LAZR01066545">
    <property type="protein sequence ID" value="KKK53364.1"/>
    <property type="molecule type" value="Genomic_DNA"/>
</dbReference>
<protein>
    <submittedName>
        <fullName evidence="1">Uncharacterized protein</fullName>
    </submittedName>
</protein>
<feature type="non-terminal residue" evidence="1">
    <location>
        <position position="115"/>
    </location>
</feature>
<name>A0A0F8YGT3_9ZZZZ</name>
<reference evidence="1" key="1">
    <citation type="journal article" date="2015" name="Nature">
        <title>Complex archaea that bridge the gap between prokaryotes and eukaryotes.</title>
        <authorList>
            <person name="Spang A."/>
            <person name="Saw J.H."/>
            <person name="Jorgensen S.L."/>
            <person name="Zaremba-Niedzwiedzka K."/>
            <person name="Martijn J."/>
            <person name="Lind A.E."/>
            <person name="van Eijk R."/>
            <person name="Schleper C."/>
            <person name="Guy L."/>
            <person name="Ettema T.J."/>
        </authorList>
    </citation>
    <scope>NUCLEOTIDE SEQUENCE</scope>
</reference>
<gene>
    <name evidence="1" type="ORF">LCGC14_3095540</name>
</gene>